<dbReference type="RefSeq" id="WP_106531109.1">
    <property type="nucleotide sequence ID" value="NZ_PYAW01000009.1"/>
</dbReference>
<dbReference type="SUPFAM" id="SSF55874">
    <property type="entry name" value="ATPase domain of HSP90 chaperone/DNA topoisomerase II/histidine kinase"/>
    <property type="match status" value="1"/>
</dbReference>
<accession>A0A2P8H9Y7</accession>
<name>A0A2P8H9Y7_CHINA</name>
<dbReference type="InterPro" id="IPR003594">
    <property type="entry name" value="HATPase_dom"/>
</dbReference>
<keyword evidence="8" id="KW-0812">Transmembrane</keyword>
<dbReference type="Pfam" id="PF02518">
    <property type="entry name" value="HATPase_c"/>
    <property type="match status" value="1"/>
</dbReference>
<comment type="catalytic activity">
    <reaction evidence="1">
        <text>ATP + protein L-histidine = ADP + protein N-phospho-L-histidine.</text>
        <dbReference type="EC" id="2.7.13.3"/>
    </reaction>
</comment>
<evidence type="ECO:0000256" key="7">
    <source>
        <dbReference type="ARBA" id="ARBA00022840"/>
    </source>
</evidence>
<evidence type="ECO:0000256" key="5">
    <source>
        <dbReference type="ARBA" id="ARBA00022741"/>
    </source>
</evidence>
<dbReference type="SMART" id="SM00387">
    <property type="entry name" value="HATPase_c"/>
    <property type="match status" value="1"/>
</dbReference>
<keyword evidence="7" id="KW-0067">ATP-binding</keyword>
<dbReference type="Gene3D" id="3.30.565.10">
    <property type="entry name" value="Histidine kinase-like ATPase, C-terminal domain"/>
    <property type="match status" value="1"/>
</dbReference>
<evidence type="ECO:0000256" key="1">
    <source>
        <dbReference type="ARBA" id="ARBA00000085"/>
    </source>
</evidence>
<dbReference type="InterPro" id="IPR005467">
    <property type="entry name" value="His_kinase_dom"/>
</dbReference>
<keyword evidence="8" id="KW-0472">Membrane</keyword>
<feature type="transmembrane region" description="Helical" evidence="8">
    <location>
        <begin position="556"/>
        <end position="576"/>
    </location>
</feature>
<evidence type="ECO:0000259" key="10">
    <source>
        <dbReference type="PROSITE" id="PS50109"/>
    </source>
</evidence>
<sequence>MNKRIFLLLLLLTQSTLIVFARTTHLQQQVPVSNDAGKDTAVVMQLLRQGKAQLEPGGDFPKAMEYAQKADSLSQRIGYLKGEGESALLMAGCLKRLDKFEEAVPFLKKAEAIFEQIHSTDDLIRTYSLRGAVDLDLSLRAACYEKALALLKANGDKQGIAAVLPDYSEVKMMQAQLPAAEDMLKESIRLSKELGIDRIQWQYGLLGAVQIQRRESVEALKNELLAIKIGEQYGDTSSHMAEIYNYTAIIYMKMGKLEESGQYLHKAIGTGSHAQDPMLTVQFRSNLANILIRQNKPKEALENLKILEKTYGQGLPVNAKIQMLTRFVRCYTELNDLSSAGRYAEQLIKYSDSMKPDEYDQIAIYTELNRFLIASGQYERASRFVEQHRLIAEKFKLPDQSTQAYFYKFRIDSACGDLAPALRYFQLYTKGKDAVFNENTAKQLNQLHVEFETEKKDKEIILKEKNIQILVQQAALQKALSDKSDQELALNRQALQLKQKDFITEKQQVELLTKQTQLQNAASEKQQQELVIRQKDITLLKQSNRIQESDLKRASMVRNVIISGALVLGLMSLLVYSRYRTKKRASEKLALQQEEIRQKNISLQALISDKDKLLMEKEWLVKEVHHRVKNNLQMVISLLNSQSAYLSNQDAVAAIRESQRRMHAMSLIHQRLYEKDESTIDMQTYITDLVNYLKDSFEGANVRFVLDLQPLVLDVSKAVPLGLILNEAITNSLKYAFPDGQAGHILVSLKPVSPLMELIIADDGIGLSGNNMATPKKSLGMSLLKGLTTQIGGTYDISSGRGVEILIRFSPAQIGKSVLNDTVV</sequence>
<organism evidence="11 12">
    <name type="scientific">Chitinophaga niastensis</name>
    <dbReference type="NCBI Taxonomy" id="536980"/>
    <lineage>
        <taxon>Bacteria</taxon>
        <taxon>Pseudomonadati</taxon>
        <taxon>Bacteroidota</taxon>
        <taxon>Chitinophagia</taxon>
        <taxon>Chitinophagales</taxon>
        <taxon>Chitinophagaceae</taxon>
        <taxon>Chitinophaga</taxon>
    </lineage>
</organism>
<dbReference type="InterPro" id="IPR036890">
    <property type="entry name" value="HATPase_C_sf"/>
</dbReference>
<reference evidence="11 12" key="1">
    <citation type="submission" date="2018-03" db="EMBL/GenBank/DDBJ databases">
        <title>Genomic Encyclopedia of Archaeal and Bacterial Type Strains, Phase II (KMG-II): from individual species to whole genera.</title>
        <authorList>
            <person name="Goeker M."/>
        </authorList>
    </citation>
    <scope>NUCLEOTIDE SEQUENCE [LARGE SCALE GENOMIC DNA]</scope>
    <source>
        <strain evidence="11 12">DSM 24859</strain>
    </source>
</reference>
<dbReference type="PANTHER" id="PTHR41523:SF8">
    <property type="entry name" value="ETHYLENE RESPONSE SENSOR PROTEIN"/>
    <property type="match status" value="1"/>
</dbReference>
<keyword evidence="3" id="KW-0597">Phosphoprotein</keyword>
<dbReference type="EMBL" id="PYAW01000009">
    <property type="protein sequence ID" value="PSL43011.1"/>
    <property type="molecule type" value="Genomic_DNA"/>
</dbReference>
<dbReference type="Proteomes" id="UP000240971">
    <property type="component" value="Unassembled WGS sequence"/>
</dbReference>
<dbReference type="PROSITE" id="PS50109">
    <property type="entry name" value="HIS_KIN"/>
    <property type="match status" value="1"/>
</dbReference>
<dbReference type="InterPro" id="IPR011495">
    <property type="entry name" value="Sig_transdc_His_kin_sub2_dim/P"/>
</dbReference>
<dbReference type="Gene3D" id="3.30.450.20">
    <property type="entry name" value="PAS domain"/>
    <property type="match status" value="1"/>
</dbReference>
<dbReference type="AlphaFoldDB" id="A0A2P8H9Y7"/>
<keyword evidence="6 11" id="KW-0418">Kinase</keyword>
<keyword evidence="4" id="KW-0808">Transferase</keyword>
<evidence type="ECO:0000313" key="11">
    <source>
        <dbReference type="EMBL" id="PSL43011.1"/>
    </source>
</evidence>
<dbReference type="EC" id="2.7.13.3" evidence="2"/>
<keyword evidence="5" id="KW-0547">Nucleotide-binding</keyword>
<dbReference type="SUPFAM" id="SSF48452">
    <property type="entry name" value="TPR-like"/>
    <property type="match status" value="2"/>
</dbReference>
<dbReference type="Pfam" id="PF07568">
    <property type="entry name" value="HisKA_2"/>
    <property type="match status" value="1"/>
</dbReference>
<feature type="chain" id="PRO_5015115371" description="histidine kinase" evidence="9">
    <location>
        <begin position="22"/>
        <end position="824"/>
    </location>
</feature>
<dbReference type="PANTHER" id="PTHR41523">
    <property type="entry name" value="TWO-COMPONENT SYSTEM SENSOR PROTEIN"/>
    <property type="match status" value="1"/>
</dbReference>
<dbReference type="GO" id="GO:0005524">
    <property type="term" value="F:ATP binding"/>
    <property type="evidence" value="ECO:0007669"/>
    <property type="project" value="UniProtKB-KW"/>
</dbReference>
<keyword evidence="8" id="KW-1133">Transmembrane helix</keyword>
<dbReference type="Gene3D" id="1.25.40.10">
    <property type="entry name" value="Tetratricopeptide repeat domain"/>
    <property type="match status" value="3"/>
</dbReference>
<evidence type="ECO:0000256" key="2">
    <source>
        <dbReference type="ARBA" id="ARBA00012438"/>
    </source>
</evidence>
<evidence type="ECO:0000256" key="8">
    <source>
        <dbReference type="SAM" id="Phobius"/>
    </source>
</evidence>
<feature type="signal peptide" evidence="9">
    <location>
        <begin position="1"/>
        <end position="21"/>
    </location>
</feature>
<dbReference type="InterPro" id="IPR011990">
    <property type="entry name" value="TPR-like_helical_dom_sf"/>
</dbReference>
<evidence type="ECO:0000256" key="9">
    <source>
        <dbReference type="SAM" id="SignalP"/>
    </source>
</evidence>
<gene>
    <name evidence="11" type="ORF">CLV51_1095</name>
</gene>
<comment type="caution">
    <text evidence="11">The sequence shown here is derived from an EMBL/GenBank/DDBJ whole genome shotgun (WGS) entry which is preliminary data.</text>
</comment>
<keyword evidence="12" id="KW-1185">Reference proteome</keyword>
<evidence type="ECO:0000256" key="3">
    <source>
        <dbReference type="ARBA" id="ARBA00022553"/>
    </source>
</evidence>
<proteinExistence type="predicted"/>
<protein>
    <recommendedName>
        <fullName evidence="2">histidine kinase</fullName>
        <ecNumber evidence="2">2.7.13.3</ecNumber>
    </recommendedName>
</protein>
<dbReference type="GO" id="GO:0004673">
    <property type="term" value="F:protein histidine kinase activity"/>
    <property type="evidence" value="ECO:0007669"/>
    <property type="project" value="UniProtKB-EC"/>
</dbReference>
<dbReference type="OrthoDB" id="1223659at2"/>
<evidence type="ECO:0000313" key="12">
    <source>
        <dbReference type="Proteomes" id="UP000240971"/>
    </source>
</evidence>
<feature type="domain" description="Histidine kinase" evidence="10">
    <location>
        <begin position="623"/>
        <end position="813"/>
    </location>
</feature>
<keyword evidence="9" id="KW-0732">Signal</keyword>
<evidence type="ECO:0000256" key="6">
    <source>
        <dbReference type="ARBA" id="ARBA00022777"/>
    </source>
</evidence>
<evidence type="ECO:0000256" key="4">
    <source>
        <dbReference type="ARBA" id="ARBA00022679"/>
    </source>
</evidence>